<dbReference type="FunFam" id="3.30.70.330:FF:000459">
    <property type="entry name" value="Multiple RNA-binding domain-containing protein 1"/>
    <property type="match status" value="1"/>
</dbReference>
<dbReference type="Pfam" id="PF00076">
    <property type="entry name" value="RRM_1"/>
    <property type="match status" value="5"/>
</dbReference>
<dbReference type="OrthoDB" id="439639at2759"/>
<feature type="domain" description="RRM" evidence="13">
    <location>
        <begin position="473"/>
        <end position="545"/>
    </location>
</feature>
<keyword evidence="15" id="KW-1185">Reference proteome</keyword>
<accession>A0A2I2G1D3</accession>
<feature type="compositionally biased region" description="Low complexity" evidence="12">
    <location>
        <begin position="199"/>
        <end position="208"/>
    </location>
</feature>
<proteinExistence type="inferred from homology"/>
<feature type="domain" description="RRM" evidence="13">
    <location>
        <begin position="290"/>
        <end position="368"/>
    </location>
</feature>
<dbReference type="FunFam" id="3.30.70.330:FF:000452">
    <property type="entry name" value="Multiple RNA-binding domain-containing protein 1"/>
    <property type="match status" value="1"/>
</dbReference>
<dbReference type="EMBL" id="MSFO01000006">
    <property type="protein sequence ID" value="PLB46666.1"/>
    <property type="molecule type" value="Genomic_DNA"/>
</dbReference>
<sequence length="813" mass="90304">MEESTRVFVSGLPPTFSNDQLRKHFATRFQVTDAHVLPKRRIGFVGFKSSDVAKEAARYFNKTYMKMSKISVEIAKPIDAEPTRKAHKPDDSSESTLKRKRDGEKPQQDVKMQEYMSLMQQSSKTKTWANDDAFIPAAEDTQMQDKSAEEDDTAQDLTYAQRKRVRIADGQGDDSEAPAPTEPEPMVVDGTGEEENTEQQDPQPEEQPAVSDSDWLRSKTSRLLGLLDEDEQAEFNSAPPAAPAREESKPVAQVSEDSDDGGSPDGADAGKTAEAPPPVDTNIENIRLSARLFVRNLAYDMREPDLEPLFAPFGRIEEIHIAFDTRFNKSKGFAYVQYVDSDSAVEAYKSLDGKHFQGRLLHILPASAKKTYKIDEHELSKLPVKKQKEIKRKMDASSSTFTWNSLYMNTDAVMSSVAERLGVSKSDLLDPTSADAAVKQAHAETHVIQETKAYFTANGVNLDAFKQRERGNTAILVKNFSFGVKADDLRKLFEPYGQLTRLLMPPSGTIAIAEFGRPDEAQKAFKGLAYRKVGDSILFLEKAPKNLFDPSVVPQKPIEPKAVSQGFSTADTFAADETEDTAATSTLFVKNLNFSTTNQKFVETFRPLDGFVSGRVKTKPDPKNPGQTLSMGFGFVDFRTKEQAQAALAAMSGYSLDQHALVIRASHKGMDAAEERRREDTAKKIAARRTKIIIKNLPFQANKKDIRSLFGAYGQLRSVRVPQKFDRSARGFGFADFVSAREAENAMDALKNTHLLGRKLVLEFANAEAVDAEQEIEQIEKKVGEQMDRVKLQKLTAGGRKKFTVGAADEGED</sequence>
<evidence type="ECO:0000256" key="11">
    <source>
        <dbReference type="SAM" id="Coils"/>
    </source>
</evidence>
<evidence type="ECO:0000256" key="2">
    <source>
        <dbReference type="ARBA" id="ARBA00008033"/>
    </source>
</evidence>
<comment type="function">
    <text evidence="9">Involved in pre-rRNA processing.</text>
</comment>
<evidence type="ECO:0000256" key="10">
    <source>
        <dbReference type="PROSITE-ProRule" id="PRU00176"/>
    </source>
</evidence>
<reference evidence="14 15" key="1">
    <citation type="submission" date="2016-12" db="EMBL/GenBank/DDBJ databases">
        <title>The genomes of Aspergillus section Nigri reveals drivers in fungal speciation.</title>
        <authorList>
            <consortium name="DOE Joint Genome Institute"/>
            <person name="Vesth T.C."/>
            <person name="Nybo J."/>
            <person name="Theobald S."/>
            <person name="Brandl J."/>
            <person name="Frisvad J.C."/>
            <person name="Nielsen K.F."/>
            <person name="Lyhne E.K."/>
            <person name="Kogle M.E."/>
            <person name="Kuo A."/>
            <person name="Riley R."/>
            <person name="Clum A."/>
            <person name="Nolan M."/>
            <person name="Lipzen A."/>
            <person name="Salamov A."/>
            <person name="Henrissat B."/>
            <person name="Wiebenga A."/>
            <person name="De Vries R.P."/>
            <person name="Grigoriev I.V."/>
            <person name="Mortensen U.H."/>
            <person name="Andersen M.R."/>
            <person name="Baker S.E."/>
        </authorList>
    </citation>
    <scope>NUCLEOTIDE SEQUENCE [LARGE SCALE GENOMIC DNA]</scope>
    <source>
        <strain evidence="14 15">IBT 23096</strain>
    </source>
</reference>
<feature type="region of interest" description="Disordered" evidence="12">
    <location>
        <begin position="141"/>
        <end position="282"/>
    </location>
</feature>
<dbReference type="PANTHER" id="PTHR10352">
    <property type="entry name" value="EUKARYOTIC TRANSLATION INITIATION FACTOR 3 SUBUNIT G"/>
    <property type="match status" value="1"/>
</dbReference>
<protein>
    <recommendedName>
        <fullName evidence="3">Multiple RNA-binding domain-containing protein 1</fullName>
    </recommendedName>
</protein>
<dbReference type="GO" id="GO:0005634">
    <property type="term" value="C:nucleus"/>
    <property type="evidence" value="ECO:0007669"/>
    <property type="project" value="UniProtKB-SubCell"/>
</dbReference>
<organism evidence="14 15">
    <name type="scientific">Aspergillus steynii IBT 23096</name>
    <dbReference type="NCBI Taxonomy" id="1392250"/>
    <lineage>
        <taxon>Eukaryota</taxon>
        <taxon>Fungi</taxon>
        <taxon>Dikarya</taxon>
        <taxon>Ascomycota</taxon>
        <taxon>Pezizomycotina</taxon>
        <taxon>Eurotiomycetes</taxon>
        <taxon>Eurotiomycetidae</taxon>
        <taxon>Eurotiales</taxon>
        <taxon>Aspergillaceae</taxon>
        <taxon>Aspergillus</taxon>
        <taxon>Aspergillus subgen. Circumdati</taxon>
    </lineage>
</organism>
<dbReference type="InterPro" id="IPR035979">
    <property type="entry name" value="RBD_domain_sf"/>
</dbReference>
<evidence type="ECO:0000256" key="3">
    <source>
        <dbReference type="ARBA" id="ARBA00013428"/>
    </source>
</evidence>
<evidence type="ECO:0000256" key="1">
    <source>
        <dbReference type="ARBA" id="ARBA00004123"/>
    </source>
</evidence>
<dbReference type="SMART" id="SM00360">
    <property type="entry name" value="RRM"/>
    <property type="match status" value="5"/>
</dbReference>
<dbReference type="FunFam" id="3.30.70.330:FF:000247">
    <property type="entry name" value="Multiple RNA-binding domain-containing protein 1"/>
    <property type="match status" value="1"/>
</dbReference>
<evidence type="ECO:0000256" key="8">
    <source>
        <dbReference type="ARBA" id="ARBA00023274"/>
    </source>
</evidence>
<dbReference type="GO" id="GO:0003723">
    <property type="term" value="F:RNA binding"/>
    <property type="evidence" value="ECO:0007669"/>
    <property type="project" value="UniProtKB-UniRule"/>
</dbReference>
<feature type="region of interest" description="Disordered" evidence="12">
    <location>
        <begin position="78"/>
        <end position="111"/>
    </location>
</feature>
<dbReference type="InterPro" id="IPR012677">
    <property type="entry name" value="Nucleotide-bd_a/b_plait_sf"/>
</dbReference>
<keyword evidence="5" id="KW-0677">Repeat</keyword>
<feature type="domain" description="RRM" evidence="13">
    <location>
        <begin position="5"/>
        <end position="77"/>
    </location>
</feature>
<evidence type="ECO:0000256" key="5">
    <source>
        <dbReference type="ARBA" id="ARBA00022737"/>
    </source>
</evidence>
<feature type="domain" description="RRM" evidence="13">
    <location>
        <begin position="585"/>
        <end position="668"/>
    </location>
</feature>
<dbReference type="Gene3D" id="3.30.70.330">
    <property type="match status" value="5"/>
</dbReference>
<keyword evidence="6 10" id="KW-0694">RNA-binding</keyword>
<comment type="caution">
    <text evidence="14">The sequence shown here is derived from an EMBL/GenBank/DDBJ whole genome shotgun (WGS) entry which is preliminary data.</text>
</comment>
<evidence type="ECO:0000256" key="4">
    <source>
        <dbReference type="ARBA" id="ARBA00022552"/>
    </source>
</evidence>
<evidence type="ECO:0000256" key="12">
    <source>
        <dbReference type="SAM" id="MobiDB-lite"/>
    </source>
</evidence>
<dbReference type="InterPro" id="IPR034482">
    <property type="entry name" value="Mrd1_RRM3"/>
</dbReference>
<feature type="compositionally biased region" description="Basic and acidic residues" evidence="12">
    <location>
        <begin position="78"/>
        <end position="91"/>
    </location>
</feature>
<evidence type="ECO:0000259" key="13">
    <source>
        <dbReference type="PROSITE" id="PS50102"/>
    </source>
</evidence>
<dbReference type="VEuPathDB" id="FungiDB:P170DRAFT_363185"/>
<dbReference type="CDD" id="cd12320">
    <property type="entry name" value="RRM6_RBM19_RRM5_MRD1"/>
    <property type="match status" value="1"/>
</dbReference>
<keyword evidence="7" id="KW-0539">Nucleus</keyword>
<feature type="domain" description="RRM" evidence="13">
    <location>
        <begin position="690"/>
        <end position="767"/>
    </location>
</feature>
<dbReference type="GO" id="GO:1990904">
    <property type="term" value="C:ribonucleoprotein complex"/>
    <property type="evidence" value="ECO:0007669"/>
    <property type="project" value="UniProtKB-KW"/>
</dbReference>
<dbReference type="GO" id="GO:0006364">
    <property type="term" value="P:rRNA processing"/>
    <property type="evidence" value="ECO:0007669"/>
    <property type="project" value="UniProtKB-KW"/>
</dbReference>
<dbReference type="Proteomes" id="UP000234275">
    <property type="component" value="Unassembled WGS sequence"/>
</dbReference>
<dbReference type="SUPFAM" id="SSF54928">
    <property type="entry name" value="RNA-binding domain, RBD"/>
    <property type="match status" value="3"/>
</dbReference>
<comment type="subcellular location">
    <subcellularLocation>
        <location evidence="1">Nucleus</location>
    </subcellularLocation>
</comment>
<dbReference type="RefSeq" id="XP_024701968.1">
    <property type="nucleotide sequence ID" value="XM_024844560.1"/>
</dbReference>
<evidence type="ECO:0000313" key="15">
    <source>
        <dbReference type="Proteomes" id="UP000234275"/>
    </source>
</evidence>
<name>A0A2I2G1D3_9EURO</name>
<evidence type="ECO:0000256" key="6">
    <source>
        <dbReference type="ARBA" id="ARBA00022884"/>
    </source>
</evidence>
<keyword evidence="11" id="KW-0175">Coiled coil</keyword>
<dbReference type="InterPro" id="IPR000504">
    <property type="entry name" value="RRM_dom"/>
</dbReference>
<feature type="coiled-coil region" evidence="11">
    <location>
        <begin position="762"/>
        <end position="789"/>
    </location>
</feature>
<keyword evidence="8" id="KW-0687">Ribonucleoprotein</keyword>
<evidence type="ECO:0000256" key="9">
    <source>
        <dbReference type="ARBA" id="ARBA00057379"/>
    </source>
</evidence>
<keyword evidence="4" id="KW-0698">rRNA processing</keyword>
<dbReference type="GeneID" id="36552260"/>
<dbReference type="STRING" id="1392250.A0A2I2G1D3"/>
<feature type="compositionally biased region" description="Basic and acidic residues" evidence="12">
    <location>
        <begin position="101"/>
        <end position="111"/>
    </location>
</feature>
<dbReference type="PROSITE" id="PS50102">
    <property type="entry name" value="RRM"/>
    <property type="match status" value="5"/>
</dbReference>
<dbReference type="CDD" id="cd12568">
    <property type="entry name" value="RRM3_MRD1"/>
    <property type="match status" value="1"/>
</dbReference>
<gene>
    <name evidence="14" type="ORF">P170DRAFT_363185</name>
</gene>
<dbReference type="AlphaFoldDB" id="A0A2I2G1D3"/>
<comment type="similarity">
    <text evidence="2">Belongs to the RRM MRD1 family.</text>
</comment>
<evidence type="ECO:0000256" key="7">
    <source>
        <dbReference type="ARBA" id="ARBA00023242"/>
    </source>
</evidence>
<evidence type="ECO:0000313" key="14">
    <source>
        <dbReference type="EMBL" id="PLB46666.1"/>
    </source>
</evidence>